<keyword evidence="3 14" id="KW-0436">Ligase</keyword>
<reference evidence="14" key="1">
    <citation type="submission" date="2018-06" db="EMBL/GenBank/DDBJ databases">
        <authorList>
            <person name="Zhirakovskaya E."/>
        </authorList>
    </citation>
    <scope>NUCLEOTIDE SEQUENCE</scope>
</reference>
<gene>
    <name evidence="14" type="ORF">MNBD_NITROSPINAE02-721</name>
</gene>
<evidence type="ECO:0000256" key="10">
    <source>
        <dbReference type="ARBA" id="ARBA00048359"/>
    </source>
</evidence>
<dbReference type="InterPro" id="IPR002301">
    <property type="entry name" value="Ile-tRNA-ligase"/>
</dbReference>
<evidence type="ECO:0000256" key="8">
    <source>
        <dbReference type="ARBA" id="ARBA00022917"/>
    </source>
</evidence>
<dbReference type="Gene3D" id="3.40.50.620">
    <property type="entry name" value="HUPs"/>
    <property type="match status" value="2"/>
</dbReference>
<dbReference type="EC" id="6.1.1.5" evidence="1"/>
<accession>A0A3B1CET3</accession>
<dbReference type="GO" id="GO:0005524">
    <property type="term" value="F:ATP binding"/>
    <property type="evidence" value="ECO:0007669"/>
    <property type="project" value="UniProtKB-KW"/>
</dbReference>
<protein>
    <recommendedName>
        <fullName evidence="1">isoleucine--tRNA ligase</fullName>
        <ecNumber evidence="1">6.1.1.5</ecNumber>
    </recommendedName>
</protein>
<dbReference type="GO" id="GO:0002161">
    <property type="term" value="F:aminoacyl-tRNA deacylase activity"/>
    <property type="evidence" value="ECO:0007669"/>
    <property type="project" value="InterPro"/>
</dbReference>
<dbReference type="CDD" id="cd00818">
    <property type="entry name" value="IleRS_core"/>
    <property type="match status" value="1"/>
</dbReference>
<dbReference type="SUPFAM" id="SSF50677">
    <property type="entry name" value="ValRS/IleRS/LeuRS editing domain"/>
    <property type="match status" value="1"/>
</dbReference>
<dbReference type="InterPro" id="IPR010663">
    <property type="entry name" value="Znf_FPG/IleRS"/>
</dbReference>
<keyword evidence="7" id="KW-0067">ATP-binding</keyword>
<evidence type="ECO:0000259" key="13">
    <source>
        <dbReference type="Pfam" id="PF08264"/>
    </source>
</evidence>
<dbReference type="InterPro" id="IPR013155">
    <property type="entry name" value="M/V/L/I-tRNA-synth_anticd-bd"/>
</dbReference>
<dbReference type="GO" id="GO:0006428">
    <property type="term" value="P:isoleucyl-tRNA aminoacylation"/>
    <property type="evidence" value="ECO:0007669"/>
    <property type="project" value="InterPro"/>
</dbReference>
<evidence type="ECO:0000256" key="7">
    <source>
        <dbReference type="ARBA" id="ARBA00022840"/>
    </source>
</evidence>
<dbReference type="GO" id="GO:0046872">
    <property type="term" value="F:metal ion binding"/>
    <property type="evidence" value="ECO:0007669"/>
    <property type="project" value="UniProtKB-KW"/>
</dbReference>
<dbReference type="Gene3D" id="1.10.730.20">
    <property type="match status" value="1"/>
</dbReference>
<keyword evidence="5" id="KW-0547">Nucleotide-binding</keyword>
<dbReference type="GO" id="GO:0005829">
    <property type="term" value="C:cytosol"/>
    <property type="evidence" value="ECO:0007669"/>
    <property type="project" value="TreeGrafter"/>
</dbReference>
<dbReference type="NCBIfam" id="TIGR00392">
    <property type="entry name" value="ileS"/>
    <property type="match status" value="1"/>
</dbReference>
<dbReference type="EMBL" id="UOGE01000077">
    <property type="protein sequence ID" value="VAX22574.1"/>
    <property type="molecule type" value="Genomic_DNA"/>
</dbReference>
<dbReference type="SUPFAM" id="SSF52374">
    <property type="entry name" value="Nucleotidylyl transferase"/>
    <property type="match status" value="1"/>
</dbReference>
<feature type="domain" description="Aminoacyl-tRNA synthetase class Ia" evidence="11">
    <location>
        <begin position="31"/>
        <end position="644"/>
    </location>
</feature>
<evidence type="ECO:0000256" key="4">
    <source>
        <dbReference type="ARBA" id="ARBA00022723"/>
    </source>
</evidence>
<comment type="catalytic activity">
    <reaction evidence="10">
        <text>tRNA(Ile) + L-isoleucine + ATP = L-isoleucyl-tRNA(Ile) + AMP + diphosphate</text>
        <dbReference type="Rhea" id="RHEA:11060"/>
        <dbReference type="Rhea" id="RHEA-COMP:9666"/>
        <dbReference type="Rhea" id="RHEA-COMP:9695"/>
        <dbReference type="ChEBI" id="CHEBI:30616"/>
        <dbReference type="ChEBI" id="CHEBI:33019"/>
        <dbReference type="ChEBI" id="CHEBI:58045"/>
        <dbReference type="ChEBI" id="CHEBI:78442"/>
        <dbReference type="ChEBI" id="CHEBI:78528"/>
        <dbReference type="ChEBI" id="CHEBI:456215"/>
        <dbReference type="EC" id="6.1.1.5"/>
    </reaction>
</comment>
<evidence type="ECO:0000256" key="2">
    <source>
        <dbReference type="ARBA" id="ARBA00022490"/>
    </source>
</evidence>
<dbReference type="SUPFAM" id="SSF47323">
    <property type="entry name" value="Anticodon-binding domain of a subclass of class I aminoacyl-tRNA synthetases"/>
    <property type="match status" value="1"/>
</dbReference>
<dbReference type="InterPro" id="IPR033708">
    <property type="entry name" value="Anticodon_Ile_BEm"/>
</dbReference>
<evidence type="ECO:0000259" key="11">
    <source>
        <dbReference type="Pfam" id="PF00133"/>
    </source>
</evidence>
<dbReference type="Pfam" id="PF00133">
    <property type="entry name" value="tRNA-synt_1"/>
    <property type="match status" value="1"/>
</dbReference>
<evidence type="ECO:0000313" key="14">
    <source>
        <dbReference type="EMBL" id="VAX22574.1"/>
    </source>
</evidence>
<keyword evidence="8" id="KW-0648">Protein biosynthesis</keyword>
<dbReference type="GO" id="GO:0004822">
    <property type="term" value="F:isoleucine-tRNA ligase activity"/>
    <property type="evidence" value="ECO:0007669"/>
    <property type="project" value="UniProtKB-EC"/>
</dbReference>
<dbReference type="InterPro" id="IPR009080">
    <property type="entry name" value="tRNAsynth_Ia_anticodon-bd"/>
</dbReference>
<name>A0A3B1CET3_9ZZZZ</name>
<dbReference type="Pfam" id="PF08264">
    <property type="entry name" value="Anticodon_1"/>
    <property type="match status" value="1"/>
</dbReference>
<evidence type="ECO:0000259" key="12">
    <source>
        <dbReference type="Pfam" id="PF06827"/>
    </source>
</evidence>
<dbReference type="InterPro" id="IPR023585">
    <property type="entry name" value="Ile-tRNA-ligase_type1"/>
</dbReference>
<dbReference type="FunFam" id="1.10.730.20:FF:000001">
    <property type="entry name" value="Isoleucine--tRNA ligase"/>
    <property type="match status" value="1"/>
</dbReference>
<organism evidence="14">
    <name type="scientific">hydrothermal vent metagenome</name>
    <dbReference type="NCBI Taxonomy" id="652676"/>
    <lineage>
        <taxon>unclassified sequences</taxon>
        <taxon>metagenomes</taxon>
        <taxon>ecological metagenomes</taxon>
    </lineage>
</organism>
<dbReference type="Gene3D" id="1.10.10.830">
    <property type="entry name" value="Ile-tRNA synthetase CP2 domain-like"/>
    <property type="match status" value="1"/>
</dbReference>
<dbReference type="AlphaFoldDB" id="A0A3B1CET3"/>
<dbReference type="InterPro" id="IPR014729">
    <property type="entry name" value="Rossmann-like_a/b/a_fold"/>
</dbReference>
<dbReference type="PANTHER" id="PTHR42765">
    <property type="entry name" value="SOLEUCYL-TRNA SYNTHETASE"/>
    <property type="match status" value="1"/>
</dbReference>
<keyword evidence="6" id="KW-0862">Zinc</keyword>
<dbReference type="HAMAP" id="MF_02002">
    <property type="entry name" value="Ile_tRNA_synth_type1"/>
    <property type="match status" value="1"/>
</dbReference>
<evidence type="ECO:0000256" key="5">
    <source>
        <dbReference type="ARBA" id="ARBA00022741"/>
    </source>
</evidence>
<evidence type="ECO:0000256" key="9">
    <source>
        <dbReference type="ARBA" id="ARBA00023146"/>
    </source>
</evidence>
<dbReference type="GO" id="GO:0000049">
    <property type="term" value="F:tRNA binding"/>
    <property type="evidence" value="ECO:0007669"/>
    <property type="project" value="InterPro"/>
</dbReference>
<dbReference type="InterPro" id="IPR009008">
    <property type="entry name" value="Val/Leu/Ile-tRNA-synth_edit"/>
</dbReference>
<feature type="domain" description="Zinc finger FPG/IleRS-type" evidence="12">
    <location>
        <begin position="901"/>
        <end position="929"/>
    </location>
</feature>
<evidence type="ECO:0000256" key="6">
    <source>
        <dbReference type="ARBA" id="ARBA00022833"/>
    </source>
</evidence>
<evidence type="ECO:0000256" key="1">
    <source>
        <dbReference type="ARBA" id="ARBA00013165"/>
    </source>
</evidence>
<evidence type="ECO:0000256" key="3">
    <source>
        <dbReference type="ARBA" id="ARBA00022598"/>
    </source>
</evidence>
<dbReference type="FunFam" id="3.40.50.620:FF:000042">
    <property type="entry name" value="Isoleucine--tRNA ligase"/>
    <property type="match status" value="1"/>
</dbReference>
<dbReference type="PRINTS" id="PR00984">
    <property type="entry name" value="TRNASYNTHILE"/>
</dbReference>
<proteinExistence type="inferred from homology"/>
<dbReference type="InterPro" id="IPR050081">
    <property type="entry name" value="Ile-tRNA_ligase"/>
</dbReference>
<dbReference type="CDD" id="cd07960">
    <property type="entry name" value="Anticodon_Ia_Ile_BEm"/>
    <property type="match status" value="1"/>
</dbReference>
<keyword evidence="2" id="KW-0963">Cytoplasm</keyword>
<keyword evidence="9 14" id="KW-0030">Aminoacyl-tRNA synthetase</keyword>
<keyword evidence="4" id="KW-0479">Metal-binding</keyword>
<sequence length="934" mass="106411">MNEKVDYKDTLNLPDTKFPMKANLARKELEILKKWDDLDLYERIRASRQGREKFILHDGPPYANGHIHSGHALNKLLKDIIVKAKTMQGLDAPYVPGWDCHGLPIEREVDKKLGKAKIGMSAVDKRRKCREYAERFVDIQREEFIRLGILGDWFNPYITSSHDYEIGIVRELAKFAANGSLYRGNKPVHWCSSCRTALAEAEVEYMDRTSPSIFVKFKLNISDAEAMALPGDSTYVVIWTTTPWTLPANLGISLHPDFDYNAVSANGETYILAEYLTASSMEAFGHKEYKTVKRFKGSAMDKMTARHPFLEHESLIMVGDHVTLEQGTGCVHTAPGHGQEDYVIGQKYELEVYNPVDEAGKFREETPLFAGQKVWDANANVIEILKEKNAILAQRDIVHPYPHCWRCRNPIIFRATPQWFIGMEANDLRIKSLEAIRKIKWTPAWGEERIFGMIENRPDWCISRQRVWGVPITAFYCEKCGEALLTSETVNHVADLMDKESLDIWFDKEASELLPPGASCDHCQGTTFTKGADILDVWFDSGVSHELVMNNDSRLGWPADLYLEGSDQHRGWFHTSLLTSIGTRGEAPYRAALTHGYVVNSKGKKMSKSLGNAIPPEEIIKKYGAEIVRLWVASEDYREDIRLSDEILRRLTDAYRKMRNTIRFMLGNISDFDPDKDIVPFAERDDIDRVILLRFNKVAKKIVDAYERYDFHVFYHTFHNFCVLDLSAFYLDIIKDRIYTYPQAGRERRSAQSTLYDLTAGMLKLMAPTLAFTAEEAWGFLPGAPGKREESVHMASFPDTAIATEDEDLLNEWERIIAIRGEVTKAIEIARRDKVVGHSLDAALELSLFQADKNILEKRLQELPYIFIVSQVRFAAEPSHGNVFRSEEIPGLTALVTKAKGEKCERCWNYSETIGQAPSHPTVCVRCAKHLAAQ</sequence>
<dbReference type="PANTHER" id="PTHR42765:SF1">
    <property type="entry name" value="ISOLEUCINE--TRNA LIGASE, MITOCHONDRIAL"/>
    <property type="match status" value="1"/>
</dbReference>
<feature type="domain" description="Methionyl/Valyl/Leucyl/Isoleucyl-tRNA synthetase anticodon-binding" evidence="13">
    <location>
        <begin position="688"/>
        <end position="843"/>
    </location>
</feature>
<dbReference type="InterPro" id="IPR002300">
    <property type="entry name" value="aa-tRNA-synth_Ia"/>
</dbReference>
<dbReference type="Pfam" id="PF06827">
    <property type="entry name" value="zf-FPG_IleRS"/>
    <property type="match status" value="1"/>
</dbReference>